<dbReference type="EMBL" id="JAAMPI010002080">
    <property type="protein sequence ID" value="KAF4618995.1"/>
    <property type="molecule type" value="Genomic_DNA"/>
</dbReference>
<reference evidence="2 3" key="1">
    <citation type="submission" date="2020-03" db="EMBL/GenBank/DDBJ databases">
        <title>Draft Genome Sequence of Cudoniella acicularis.</title>
        <authorList>
            <person name="Buettner E."/>
            <person name="Kellner H."/>
        </authorList>
    </citation>
    <scope>NUCLEOTIDE SEQUENCE [LARGE SCALE GENOMIC DNA]</scope>
    <source>
        <strain evidence="2 3">DSM 108380</strain>
    </source>
</reference>
<proteinExistence type="predicted"/>
<protein>
    <submittedName>
        <fullName evidence="2">Uncharacterized protein</fullName>
    </submittedName>
</protein>
<organism evidence="2 3">
    <name type="scientific">Cudoniella acicularis</name>
    <dbReference type="NCBI Taxonomy" id="354080"/>
    <lineage>
        <taxon>Eukaryota</taxon>
        <taxon>Fungi</taxon>
        <taxon>Dikarya</taxon>
        <taxon>Ascomycota</taxon>
        <taxon>Pezizomycotina</taxon>
        <taxon>Leotiomycetes</taxon>
        <taxon>Helotiales</taxon>
        <taxon>Tricladiaceae</taxon>
        <taxon>Cudoniella</taxon>
    </lineage>
</organism>
<evidence type="ECO:0000313" key="3">
    <source>
        <dbReference type="Proteomes" id="UP000566819"/>
    </source>
</evidence>
<accession>A0A8H4QWV5</accession>
<name>A0A8H4QWV5_9HELO</name>
<dbReference type="AlphaFoldDB" id="A0A8H4QWV5"/>
<dbReference type="Proteomes" id="UP000566819">
    <property type="component" value="Unassembled WGS sequence"/>
</dbReference>
<feature type="signal peptide" evidence="1">
    <location>
        <begin position="1"/>
        <end position="16"/>
    </location>
</feature>
<gene>
    <name evidence="2" type="ORF">G7Y89_g14854</name>
</gene>
<evidence type="ECO:0000256" key="1">
    <source>
        <dbReference type="SAM" id="SignalP"/>
    </source>
</evidence>
<comment type="caution">
    <text evidence="2">The sequence shown here is derived from an EMBL/GenBank/DDBJ whole genome shotgun (WGS) entry which is preliminary data.</text>
</comment>
<evidence type="ECO:0000313" key="2">
    <source>
        <dbReference type="EMBL" id="KAF4618995.1"/>
    </source>
</evidence>
<sequence length="154" mass="16395">MFLITLLISLLPLAISSPLHSLTSTPSGTGTIVALSGKQIGCLTSTWKIANTNSSLCGTFNAFTLNGATPVQYSINSSIGSCGFKTHYNSANVIENAQYELACGFAGPETLTSWLGTDLDADIRILIGVFLVVRINRNFTTVEGDFQLGWKVLS</sequence>
<keyword evidence="1" id="KW-0732">Signal</keyword>
<keyword evidence="3" id="KW-1185">Reference proteome</keyword>
<feature type="chain" id="PRO_5034097595" evidence="1">
    <location>
        <begin position="17"/>
        <end position="154"/>
    </location>
</feature>